<comment type="caution">
    <text evidence="2">The sequence shown here is derived from an EMBL/GenBank/DDBJ whole genome shotgun (WGS) entry which is preliminary data.</text>
</comment>
<protein>
    <submittedName>
        <fullName evidence="2">SAM-dependent methyltransferase</fullName>
    </submittedName>
</protein>
<dbReference type="Proteomes" id="UP001500418">
    <property type="component" value="Unassembled WGS sequence"/>
</dbReference>
<evidence type="ECO:0000313" key="2">
    <source>
        <dbReference type="EMBL" id="GAA0914286.1"/>
    </source>
</evidence>
<keyword evidence="3" id="KW-1185">Reference proteome</keyword>
<organism evidence="2 3">
    <name type="scientific">Streptomyces rhizosphaericus</name>
    <dbReference type="NCBI Taxonomy" id="114699"/>
    <lineage>
        <taxon>Bacteria</taxon>
        <taxon>Bacillati</taxon>
        <taxon>Actinomycetota</taxon>
        <taxon>Actinomycetes</taxon>
        <taxon>Kitasatosporales</taxon>
        <taxon>Streptomycetaceae</taxon>
        <taxon>Streptomyces</taxon>
        <taxon>Streptomyces violaceusniger group</taxon>
    </lineage>
</organism>
<keyword evidence="2" id="KW-0489">Methyltransferase</keyword>
<gene>
    <name evidence="2" type="ORF">GCM10009575_000170</name>
</gene>
<dbReference type="GO" id="GO:0032259">
    <property type="term" value="P:methylation"/>
    <property type="evidence" value="ECO:0007669"/>
    <property type="project" value="UniProtKB-KW"/>
</dbReference>
<feature type="region of interest" description="Disordered" evidence="1">
    <location>
        <begin position="247"/>
        <end position="299"/>
    </location>
</feature>
<sequence length="299" mass="31922">MTHELPNAFNLRTDQAHSARMYDFYLGGKDNYEADREAAGRVAASYPGIFVCARENRAFMHRATRVLARDHGIRQWLDIGTGIPTKPNLHEVAQSVAPDARIVYADNDPIVLVHAQTLLNSSAEGRTAYIRADVNEPDIILRSPGLIETLDLTKPVALSLNALMHFVTDAQDAHGIVRRLMGALPSGSALALSHCTPDFDPQTWQKVTDIYHRAGTPVRFRDKAAVADFFTGLDLIEPGIVVGHRWRPSAEDGGAAGEDGGAAGEDGGAAGEDGGAAGEDGPAPSDADVSLWVGVGIKP</sequence>
<keyword evidence="2" id="KW-0808">Transferase</keyword>
<evidence type="ECO:0000313" key="3">
    <source>
        <dbReference type="Proteomes" id="UP001500418"/>
    </source>
</evidence>
<dbReference type="EMBL" id="BAAAID010000001">
    <property type="protein sequence ID" value="GAA0914286.1"/>
    <property type="molecule type" value="Genomic_DNA"/>
</dbReference>
<dbReference type="InterPro" id="IPR029063">
    <property type="entry name" value="SAM-dependent_MTases_sf"/>
</dbReference>
<name>A0ABN1NQB0_9ACTN</name>
<accession>A0ABN1NQB0</accession>
<proteinExistence type="predicted"/>
<reference evidence="2 3" key="1">
    <citation type="journal article" date="2019" name="Int. J. Syst. Evol. Microbiol.">
        <title>The Global Catalogue of Microorganisms (GCM) 10K type strain sequencing project: providing services to taxonomists for standard genome sequencing and annotation.</title>
        <authorList>
            <consortium name="The Broad Institute Genomics Platform"/>
            <consortium name="The Broad Institute Genome Sequencing Center for Infectious Disease"/>
            <person name="Wu L."/>
            <person name="Ma J."/>
        </authorList>
    </citation>
    <scope>NUCLEOTIDE SEQUENCE [LARGE SCALE GENOMIC DNA]</scope>
    <source>
        <strain evidence="2 3">JCM 11444</strain>
    </source>
</reference>
<dbReference type="Gene3D" id="3.40.50.150">
    <property type="entry name" value="Vaccinia Virus protein VP39"/>
    <property type="match status" value="1"/>
</dbReference>
<dbReference type="PIRSF" id="PIRSF017393">
    <property type="entry name" value="MTase_SAV2177"/>
    <property type="match status" value="1"/>
</dbReference>
<evidence type="ECO:0000256" key="1">
    <source>
        <dbReference type="SAM" id="MobiDB-lite"/>
    </source>
</evidence>
<dbReference type="InterPro" id="IPR006764">
    <property type="entry name" value="SAM_dep_MeTrfase_SAV2177_type"/>
</dbReference>
<dbReference type="Pfam" id="PF04672">
    <property type="entry name" value="Methyltransf_19"/>
    <property type="match status" value="1"/>
</dbReference>
<dbReference type="SUPFAM" id="SSF53335">
    <property type="entry name" value="S-adenosyl-L-methionine-dependent methyltransferases"/>
    <property type="match status" value="1"/>
</dbReference>
<dbReference type="GO" id="GO:0008168">
    <property type="term" value="F:methyltransferase activity"/>
    <property type="evidence" value="ECO:0007669"/>
    <property type="project" value="UniProtKB-KW"/>
</dbReference>
<feature type="compositionally biased region" description="Gly residues" evidence="1">
    <location>
        <begin position="254"/>
        <end position="278"/>
    </location>
</feature>